<dbReference type="Proteomes" id="UP000240509">
    <property type="component" value="Unassembled WGS sequence"/>
</dbReference>
<name>A0A2T4U7X0_9BACI</name>
<dbReference type="EMBL" id="PZJJ01000006">
    <property type="protein sequence ID" value="PTL39490.1"/>
    <property type="molecule type" value="Genomic_DNA"/>
</dbReference>
<protein>
    <recommendedName>
        <fullName evidence="3">DUF4031 domain-containing protein</fullName>
    </recommendedName>
</protein>
<dbReference type="AlphaFoldDB" id="A0A2T4U7X0"/>
<keyword evidence="2" id="KW-1185">Reference proteome</keyword>
<dbReference type="OrthoDB" id="2361368at2"/>
<evidence type="ECO:0000313" key="1">
    <source>
        <dbReference type="EMBL" id="PTL39490.1"/>
    </source>
</evidence>
<accession>A0A2T4U7X0</accession>
<evidence type="ECO:0008006" key="3">
    <source>
        <dbReference type="Google" id="ProtNLM"/>
    </source>
</evidence>
<comment type="caution">
    <text evidence="1">The sequence shown here is derived from an EMBL/GenBank/DDBJ whole genome shotgun (WGS) entry which is preliminary data.</text>
</comment>
<dbReference type="RefSeq" id="WP_107584051.1">
    <property type="nucleotide sequence ID" value="NZ_PZJJ01000006.1"/>
</dbReference>
<evidence type="ECO:0000313" key="2">
    <source>
        <dbReference type="Proteomes" id="UP000240509"/>
    </source>
</evidence>
<proteinExistence type="predicted"/>
<gene>
    <name evidence="1" type="ORF">C6Y45_05455</name>
</gene>
<reference evidence="1 2" key="1">
    <citation type="submission" date="2018-03" db="EMBL/GenBank/DDBJ databases">
        <title>Alkalicoccus saliphilus sp. nov., isolated from a mineral pool.</title>
        <authorList>
            <person name="Zhao B."/>
        </authorList>
    </citation>
    <scope>NUCLEOTIDE SEQUENCE [LARGE SCALE GENOMIC DNA]</scope>
    <source>
        <strain evidence="1 2">6AG</strain>
    </source>
</reference>
<organism evidence="1 2">
    <name type="scientific">Alkalicoccus saliphilus</name>
    <dbReference type="NCBI Taxonomy" id="200989"/>
    <lineage>
        <taxon>Bacteria</taxon>
        <taxon>Bacillati</taxon>
        <taxon>Bacillota</taxon>
        <taxon>Bacilli</taxon>
        <taxon>Bacillales</taxon>
        <taxon>Bacillaceae</taxon>
        <taxon>Alkalicoccus</taxon>
    </lineage>
</organism>
<sequence length="107" mass="12451">MAFGVSKDELKQWRQKADRGEVAFLTHYWYDPRFPEYKTVTKAACCDRRTLIQWGKKYGLKPQWIHTDNHYPHYDLIGTTEKEILTAEGHSAKLAKLQGKPGSGQFH</sequence>